<reference evidence="2" key="2">
    <citation type="submission" date="2020-09" db="EMBL/GenBank/DDBJ databases">
        <authorList>
            <person name="Sun Q."/>
            <person name="Kim S."/>
        </authorList>
    </citation>
    <scope>NUCLEOTIDE SEQUENCE</scope>
    <source>
        <strain evidence="2">KCTC 32337</strain>
    </source>
</reference>
<feature type="transmembrane region" description="Helical" evidence="1">
    <location>
        <begin position="12"/>
        <end position="32"/>
    </location>
</feature>
<name>A0A8H9IBM4_9ALTE</name>
<protein>
    <submittedName>
        <fullName evidence="2">Uncharacterized protein</fullName>
    </submittedName>
</protein>
<dbReference type="EMBL" id="BMZC01000009">
    <property type="protein sequence ID" value="GGZ71550.1"/>
    <property type="molecule type" value="Genomic_DNA"/>
</dbReference>
<organism evidence="2 3">
    <name type="scientific">Paraglaciecola chathamensis</name>
    <dbReference type="NCBI Taxonomy" id="368405"/>
    <lineage>
        <taxon>Bacteria</taxon>
        <taxon>Pseudomonadati</taxon>
        <taxon>Pseudomonadota</taxon>
        <taxon>Gammaproteobacteria</taxon>
        <taxon>Alteromonadales</taxon>
        <taxon>Alteromonadaceae</taxon>
        <taxon>Paraglaciecola</taxon>
    </lineage>
</organism>
<dbReference type="AlphaFoldDB" id="A0A8H9IBM4"/>
<evidence type="ECO:0000256" key="1">
    <source>
        <dbReference type="SAM" id="Phobius"/>
    </source>
</evidence>
<evidence type="ECO:0000313" key="3">
    <source>
        <dbReference type="Proteomes" id="UP000622604"/>
    </source>
</evidence>
<reference evidence="2" key="1">
    <citation type="journal article" date="2014" name="Int. J. Syst. Evol. Microbiol.">
        <title>Complete genome sequence of Corynebacterium casei LMG S-19264T (=DSM 44701T), isolated from a smear-ripened cheese.</title>
        <authorList>
            <consortium name="US DOE Joint Genome Institute (JGI-PGF)"/>
            <person name="Walter F."/>
            <person name="Albersmeier A."/>
            <person name="Kalinowski J."/>
            <person name="Ruckert C."/>
        </authorList>
    </citation>
    <scope>NUCLEOTIDE SEQUENCE</scope>
    <source>
        <strain evidence="2">KCTC 32337</strain>
    </source>
</reference>
<keyword evidence="1" id="KW-0812">Transmembrane</keyword>
<accession>A0A8H9IBM4</accession>
<keyword evidence="1" id="KW-1133">Transmembrane helix</keyword>
<gene>
    <name evidence="2" type="ORF">GCM10011274_32470</name>
</gene>
<keyword evidence="1" id="KW-0472">Membrane</keyword>
<dbReference type="Proteomes" id="UP000622604">
    <property type="component" value="Unassembled WGS sequence"/>
</dbReference>
<proteinExistence type="predicted"/>
<sequence>MFILYPIEQNSISRSVCYVYILLTNVIFRWVLKAGFRKNKKLVSCDKMTNSSVTTEVEKGRKKGEKSLPYV</sequence>
<evidence type="ECO:0000313" key="2">
    <source>
        <dbReference type="EMBL" id="GGZ71550.1"/>
    </source>
</evidence>
<comment type="caution">
    <text evidence="2">The sequence shown here is derived from an EMBL/GenBank/DDBJ whole genome shotgun (WGS) entry which is preliminary data.</text>
</comment>